<feature type="transmembrane region" description="Helical" evidence="1">
    <location>
        <begin position="12"/>
        <end position="34"/>
    </location>
</feature>
<comment type="caution">
    <text evidence="2">The sequence shown here is derived from an EMBL/GenBank/DDBJ whole genome shotgun (WGS) entry which is preliminary data.</text>
</comment>
<name>A0A1F5WYW1_9BACT</name>
<protein>
    <recommendedName>
        <fullName evidence="4">Glycosyltransferase RgtA/B/C/D-like domain-containing protein</fullName>
    </recommendedName>
</protein>
<feature type="transmembrane region" description="Helical" evidence="1">
    <location>
        <begin position="380"/>
        <end position="397"/>
    </location>
</feature>
<feature type="transmembrane region" description="Helical" evidence="1">
    <location>
        <begin position="436"/>
        <end position="456"/>
    </location>
</feature>
<sequence length="590" mass="67458">MRKFFSGEKKPFIWPAIAGVLLILFIILHEILIYKSFVVDFEGNFRTTGAGFGDIPFHLTQVSKFAFHSFSFDNPIFTGTQLNYSFAVNLLSGWLLRLTGSWSGSFNLPVMVFAASSAILVFFIYRRLLSSAISALFALVLFYFGGGWGAYGVFYEQVIGNHLGFLEFFKFLITKNISPLLKWGAVYPEQNIVWGAPLALVFLHQRSFIMGFFVFALVLWLWARDPDFKNKKTVFGAAILIGLSPLIHIYTFIILLGFLSVLCACKLFLKESVVFRNVLAVFGVSVLAALPQLYYLFSNMREGGKFFLAFRFGWMAQPTIGSVVYPVSGGWAQDFFAYLKFLWMNLGLLLPFFIISGIFLYYAGRKPFVRGKFAGKYREFVFWWLTAFAIFVLLQTVRLQPWDFDNNKLIVYFAFFCAPVIVAMFGYFYDKYKLPAGIFFGVYFFLSTVTGVLDVLPRLFVPMQNLPIIFTAEDRALAEFIRASVPEEAFILTSQTMLNPVVSLAGRPVLAGYGGWLWTEGIPSWEREEEIKRFYSDPQANNYMLKKYGIGFVLLDSQAVNEWHASRQQFDALYTKIFSTERSVLYKIDK</sequence>
<accession>A0A1F5WYW1</accession>
<dbReference type="EMBL" id="MFID01000027">
    <property type="protein sequence ID" value="OGF80828.1"/>
    <property type="molecule type" value="Genomic_DNA"/>
</dbReference>
<feature type="transmembrane region" description="Helical" evidence="1">
    <location>
        <begin position="234"/>
        <end position="262"/>
    </location>
</feature>
<evidence type="ECO:0000313" key="3">
    <source>
        <dbReference type="Proteomes" id="UP000178114"/>
    </source>
</evidence>
<organism evidence="2 3">
    <name type="scientific">Candidatus Giovannonibacteria bacterium RIFCSPLOWO2_01_FULL_45_34</name>
    <dbReference type="NCBI Taxonomy" id="1798351"/>
    <lineage>
        <taxon>Bacteria</taxon>
        <taxon>Candidatus Giovannoniibacteriota</taxon>
    </lineage>
</organism>
<feature type="transmembrane region" description="Helical" evidence="1">
    <location>
        <begin position="341"/>
        <end position="364"/>
    </location>
</feature>
<feature type="transmembrane region" description="Helical" evidence="1">
    <location>
        <begin position="409"/>
        <end position="429"/>
    </location>
</feature>
<evidence type="ECO:0000313" key="2">
    <source>
        <dbReference type="EMBL" id="OGF80828.1"/>
    </source>
</evidence>
<feature type="transmembrane region" description="Helical" evidence="1">
    <location>
        <begin position="274"/>
        <end position="296"/>
    </location>
</feature>
<dbReference type="AlphaFoldDB" id="A0A1F5WYW1"/>
<dbReference type="STRING" id="1798351.A2930_00425"/>
<gene>
    <name evidence="2" type="ORF">A2930_00425</name>
</gene>
<feature type="transmembrane region" description="Helical" evidence="1">
    <location>
        <begin position="203"/>
        <end position="222"/>
    </location>
</feature>
<feature type="transmembrane region" description="Helical" evidence="1">
    <location>
        <begin position="308"/>
        <end position="329"/>
    </location>
</feature>
<keyword evidence="1" id="KW-1133">Transmembrane helix</keyword>
<evidence type="ECO:0000256" key="1">
    <source>
        <dbReference type="SAM" id="Phobius"/>
    </source>
</evidence>
<evidence type="ECO:0008006" key="4">
    <source>
        <dbReference type="Google" id="ProtNLM"/>
    </source>
</evidence>
<keyword evidence="1" id="KW-0812">Transmembrane</keyword>
<feature type="transmembrane region" description="Helical" evidence="1">
    <location>
        <begin position="106"/>
        <end position="125"/>
    </location>
</feature>
<reference evidence="2 3" key="1">
    <citation type="journal article" date="2016" name="Nat. Commun.">
        <title>Thousands of microbial genomes shed light on interconnected biogeochemical processes in an aquifer system.</title>
        <authorList>
            <person name="Anantharaman K."/>
            <person name="Brown C.T."/>
            <person name="Hug L.A."/>
            <person name="Sharon I."/>
            <person name="Castelle C.J."/>
            <person name="Probst A.J."/>
            <person name="Thomas B.C."/>
            <person name="Singh A."/>
            <person name="Wilkins M.J."/>
            <person name="Karaoz U."/>
            <person name="Brodie E.L."/>
            <person name="Williams K.H."/>
            <person name="Hubbard S.S."/>
            <person name="Banfield J.F."/>
        </authorList>
    </citation>
    <scope>NUCLEOTIDE SEQUENCE [LARGE SCALE GENOMIC DNA]</scope>
</reference>
<proteinExistence type="predicted"/>
<feature type="transmembrane region" description="Helical" evidence="1">
    <location>
        <begin position="132"/>
        <end position="154"/>
    </location>
</feature>
<keyword evidence="1" id="KW-0472">Membrane</keyword>
<dbReference type="Proteomes" id="UP000178114">
    <property type="component" value="Unassembled WGS sequence"/>
</dbReference>